<gene>
    <name evidence="1" type="ORF">Godav_010569</name>
</gene>
<reference evidence="1 2" key="1">
    <citation type="journal article" date="2019" name="Genome Biol. Evol.">
        <title>Insights into the evolution of the New World diploid cottons (Gossypium, subgenus Houzingenia) based on genome sequencing.</title>
        <authorList>
            <person name="Grover C.E."/>
            <person name="Arick M.A. 2nd"/>
            <person name="Thrash A."/>
            <person name="Conover J.L."/>
            <person name="Sanders W.S."/>
            <person name="Peterson D.G."/>
            <person name="Frelichowski J.E."/>
            <person name="Scheffler J.A."/>
            <person name="Scheffler B.E."/>
            <person name="Wendel J.F."/>
        </authorList>
    </citation>
    <scope>NUCLEOTIDE SEQUENCE [LARGE SCALE GENOMIC DNA]</scope>
    <source>
        <strain evidence="1">27</strain>
        <tissue evidence="1">Leaf</tissue>
    </source>
</reference>
<accession>A0A7J8SHL3</accession>
<keyword evidence="2" id="KW-1185">Reference proteome</keyword>
<protein>
    <submittedName>
        <fullName evidence="1">Uncharacterized protein</fullName>
    </submittedName>
</protein>
<sequence>MEKDPITVSFHNIPVTMHWKGLWALFRISVDLARFKRRRQVWRKVSLEGIPKQQQVVNNDAGKENVKILKDSRMYLGENSMRNSNDLSKTE</sequence>
<dbReference type="EMBL" id="JABFAC010000009">
    <property type="protein sequence ID" value="MBA0625365.1"/>
    <property type="molecule type" value="Genomic_DNA"/>
</dbReference>
<evidence type="ECO:0000313" key="1">
    <source>
        <dbReference type="EMBL" id="MBA0625365.1"/>
    </source>
</evidence>
<feature type="non-terminal residue" evidence="1">
    <location>
        <position position="91"/>
    </location>
</feature>
<proteinExistence type="predicted"/>
<dbReference type="AlphaFoldDB" id="A0A7J8SHL3"/>
<comment type="caution">
    <text evidence="1">The sequence shown here is derived from an EMBL/GenBank/DDBJ whole genome shotgun (WGS) entry which is preliminary data.</text>
</comment>
<dbReference type="Proteomes" id="UP000593561">
    <property type="component" value="Unassembled WGS sequence"/>
</dbReference>
<evidence type="ECO:0000313" key="2">
    <source>
        <dbReference type="Proteomes" id="UP000593561"/>
    </source>
</evidence>
<organism evidence="1 2">
    <name type="scientific">Gossypium davidsonii</name>
    <name type="common">Davidson's cotton</name>
    <name type="synonym">Gossypium klotzschianum subsp. davidsonii</name>
    <dbReference type="NCBI Taxonomy" id="34287"/>
    <lineage>
        <taxon>Eukaryota</taxon>
        <taxon>Viridiplantae</taxon>
        <taxon>Streptophyta</taxon>
        <taxon>Embryophyta</taxon>
        <taxon>Tracheophyta</taxon>
        <taxon>Spermatophyta</taxon>
        <taxon>Magnoliopsida</taxon>
        <taxon>eudicotyledons</taxon>
        <taxon>Gunneridae</taxon>
        <taxon>Pentapetalae</taxon>
        <taxon>rosids</taxon>
        <taxon>malvids</taxon>
        <taxon>Malvales</taxon>
        <taxon>Malvaceae</taxon>
        <taxon>Malvoideae</taxon>
        <taxon>Gossypium</taxon>
    </lineage>
</organism>
<name>A0A7J8SHL3_GOSDV</name>